<sequence>MHTIERENVTSKIPTYISQLGKVLTSNVCGEPVIIAAFETSAVQPGITCSSNSYYPDHTGHNNATRHRVYLKRN</sequence>
<evidence type="ECO:0000313" key="1">
    <source>
        <dbReference type="EMBL" id="KAH3797493.1"/>
    </source>
</evidence>
<organism evidence="1 2">
    <name type="scientific">Dreissena polymorpha</name>
    <name type="common">Zebra mussel</name>
    <name type="synonym">Mytilus polymorpha</name>
    <dbReference type="NCBI Taxonomy" id="45954"/>
    <lineage>
        <taxon>Eukaryota</taxon>
        <taxon>Metazoa</taxon>
        <taxon>Spiralia</taxon>
        <taxon>Lophotrochozoa</taxon>
        <taxon>Mollusca</taxon>
        <taxon>Bivalvia</taxon>
        <taxon>Autobranchia</taxon>
        <taxon>Heteroconchia</taxon>
        <taxon>Euheterodonta</taxon>
        <taxon>Imparidentia</taxon>
        <taxon>Neoheterodontei</taxon>
        <taxon>Myida</taxon>
        <taxon>Dreissenoidea</taxon>
        <taxon>Dreissenidae</taxon>
        <taxon>Dreissena</taxon>
    </lineage>
</organism>
<reference evidence="1" key="2">
    <citation type="submission" date="2020-11" db="EMBL/GenBank/DDBJ databases">
        <authorList>
            <person name="McCartney M.A."/>
            <person name="Auch B."/>
            <person name="Kono T."/>
            <person name="Mallez S."/>
            <person name="Becker A."/>
            <person name="Gohl D.M."/>
            <person name="Silverstein K.A.T."/>
            <person name="Koren S."/>
            <person name="Bechman K.B."/>
            <person name="Herman A."/>
            <person name="Abrahante J.E."/>
            <person name="Garbe J."/>
        </authorList>
    </citation>
    <scope>NUCLEOTIDE SEQUENCE</scope>
    <source>
        <strain evidence="1">Duluth1</strain>
        <tissue evidence="1">Whole animal</tissue>
    </source>
</reference>
<reference evidence="1" key="1">
    <citation type="journal article" date="2019" name="bioRxiv">
        <title>The Genome of the Zebra Mussel, Dreissena polymorpha: A Resource for Invasive Species Research.</title>
        <authorList>
            <person name="McCartney M.A."/>
            <person name="Auch B."/>
            <person name="Kono T."/>
            <person name="Mallez S."/>
            <person name="Zhang Y."/>
            <person name="Obille A."/>
            <person name="Becker A."/>
            <person name="Abrahante J.E."/>
            <person name="Garbe J."/>
            <person name="Badalamenti J.P."/>
            <person name="Herman A."/>
            <person name="Mangelson H."/>
            <person name="Liachko I."/>
            <person name="Sullivan S."/>
            <person name="Sone E.D."/>
            <person name="Koren S."/>
            <person name="Silverstein K.A.T."/>
            <person name="Beckman K.B."/>
            <person name="Gohl D.M."/>
        </authorList>
    </citation>
    <scope>NUCLEOTIDE SEQUENCE</scope>
    <source>
        <strain evidence="1">Duluth1</strain>
        <tissue evidence="1">Whole animal</tissue>
    </source>
</reference>
<comment type="caution">
    <text evidence="1">The sequence shown here is derived from an EMBL/GenBank/DDBJ whole genome shotgun (WGS) entry which is preliminary data.</text>
</comment>
<accession>A0A9D4J6L3</accession>
<keyword evidence="2" id="KW-1185">Reference proteome</keyword>
<evidence type="ECO:0000313" key="2">
    <source>
        <dbReference type="Proteomes" id="UP000828390"/>
    </source>
</evidence>
<name>A0A9D4J6L3_DREPO</name>
<dbReference type="AlphaFoldDB" id="A0A9D4J6L3"/>
<dbReference type="EMBL" id="JAIWYP010000007">
    <property type="protein sequence ID" value="KAH3797493.1"/>
    <property type="molecule type" value="Genomic_DNA"/>
</dbReference>
<gene>
    <name evidence="1" type="ORF">DPMN_151074</name>
</gene>
<dbReference type="Proteomes" id="UP000828390">
    <property type="component" value="Unassembled WGS sequence"/>
</dbReference>
<protein>
    <submittedName>
        <fullName evidence="1">Uncharacterized protein</fullName>
    </submittedName>
</protein>
<proteinExistence type="predicted"/>